<evidence type="ECO:0000313" key="2">
    <source>
        <dbReference type="Proteomes" id="UP000886501"/>
    </source>
</evidence>
<gene>
    <name evidence="1" type="ORF">BDM02DRAFT_957267</name>
</gene>
<dbReference type="EMBL" id="MU117978">
    <property type="protein sequence ID" value="KAF9651069.1"/>
    <property type="molecule type" value="Genomic_DNA"/>
</dbReference>
<accession>A0ACB6ZNH3</accession>
<dbReference type="Proteomes" id="UP000886501">
    <property type="component" value="Unassembled WGS sequence"/>
</dbReference>
<keyword evidence="2" id="KW-1185">Reference proteome</keyword>
<evidence type="ECO:0000313" key="1">
    <source>
        <dbReference type="EMBL" id="KAF9651069.1"/>
    </source>
</evidence>
<protein>
    <submittedName>
        <fullName evidence="1">Uncharacterized protein</fullName>
    </submittedName>
</protein>
<comment type="caution">
    <text evidence="1">The sequence shown here is derived from an EMBL/GenBank/DDBJ whole genome shotgun (WGS) entry which is preliminary data.</text>
</comment>
<reference evidence="1" key="2">
    <citation type="journal article" date="2020" name="Nat. Commun.">
        <title>Large-scale genome sequencing of mycorrhizal fungi provides insights into the early evolution of symbiotic traits.</title>
        <authorList>
            <person name="Miyauchi S."/>
            <person name="Kiss E."/>
            <person name="Kuo A."/>
            <person name="Drula E."/>
            <person name="Kohler A."/>
            <person name="Sanchez-Garcia M."/>
            <person name="Morin E."/>
            <person name="Andreopoulos B."/>
            <person name="Barry K.W."/>
            <person name="Bonito G."/>
            <person name="Buee M."/>
            <person name="Carver A."/>
            <person name="Chen C."/>
            <person name="Cichocki N."/>
            <person name="Clum A."/>
            <person name="Culley D."/>
            <person name="Crous P.W."/>
            <person name="Fauchery L."/>
            <person name="Girlanda M."/>
            <person name="Hayes R.D."/>
            <person name="Keri Z."/>
            <person name="LaButti K."/>
            <person name="Lipzen A."/>
            <person name="Lombard V."/>
            <person name="Magnuson J."/>
            <person name="Maillard F."/>
            <person name="Murat C."/>
            <person name="Nolan M."/>
            <person name="Ohm R.A."/>
            <person name="Pangilinan J."/>
            <person name="Pereira M.F."/>
            <person name="Perotto S."/>
            <person name="Peter M."/>
            <person name="Pfister S."/>
            <person name="Riley R."/>
            <person name="Sitrit Y."/>
            <person name="Stielow J.B."/>
            <person name="Szollosi G."/>
            <person name="Zifcakova L."/>
            <person name="Stursova M."/>
            <person name="Spatafora J.W."/>
            <person name="Tedersoo L."/>
            <person name="Vaario L.M."/>
            <person name="Yamada A."/>
            <person name="Yan M."/>
            <person name="Wang P."/>
            <person name="Xu J."/>
            <person name="Bruns T."/>
            <person name="Baldrian P."/>
            <person name="Vilgalys R."/>
            <person name="Dunand C."/>
            <person name="Henrissat B."/>
            <person name="Grigoriev I.V."/>
            <person name="Hibbett D."/>
            <person name="Nagy L.G."/>
            <person name="Martin F.M."/>
        </authorList>
    </citation>
    <scope>NUCLEOTIDE SEQUENCE</scope>
    <source>
        <strain evidence="1">P2</strain>
    </source>
</reference>
<reference evidence="1" key="1">
    <citation type="submission" date="2019-10" db="EMBL/GenBank/DDBJ databases">
        <authorList>
            <consortium name="DOE Joint Genome Institute"/>
            <person name="Kuo A."/>
            <person name="Miyauchi S."/>
            <person name="Kiss E."/>
            <person name="Drula E."/>
            <person name="Kohler A."/>
            <person name="Sanchez-Garcia M."/>
            <person name="Andreopoulos B."/>
            <person name="Barry K.W."/>
            <person name="Bonito G."/>
            <person name="Buee M."/>
            <person name="Carver A."/>
            <person name="Chen C."/>
            <person name="Cichocki N."/>
            <person name="Clum A."/>
            <person name="Culley D."/>
            <person name="Crous P.W."/>
            <person name="Fauchery L."/>
            <person name="Girlanda M."/>
            <person name="Hayes R."/>
            <person name="Keri Z."/>
            <person name="Labutti K."/>
            <person name="Lipzen A."/>
            <person name="Lombard V."/>
            <person name="Magnuson J."/>
            <person name="Maillard F."/>
            <person name="Morin E."/>
            <person name="Murat C."/>
            <person name="Nolan M."/>
            <person name="Ohm R."/>
            <person name="Pangilinan J."/>
            <person name="Pereira M."/>
            <person name="Perotto S."/>
            <person name="Peter M."/>
            <person name="Riley R."/>
            <person name="Sitrit Y."/>
            <person name="Stielow B."/>
            <person name="Szollosi G."/>
            <person name="Zifcakova L."/>
            <person name="Stursova M."/>
            <person name="Spatafora J.W."/>
            <person name="Tedersoo L."/>
            <person name="Vaario L.-M."/>
            <person name="Yamada A."/>
            <person name="Yan M."/>
            <person name="Wang P."/>
            <person name="Xu J."/>
            <person name="Bruns T."/>
            <person name="Baldrian P."/>
            <person name="Vilgalys R."/>
            <person name="Henrissat B."/>
            <person name="Grigoriev I.V."/>
            <person name="Hibbett D."/>
            <person name="Nagy L.G."/>
            <person name="Martin F.M."/>
        </authorList>
    </citation>
    <scope>NUCLEOTIDE SEQUENCE</scope>
    <source>
        <strain evidence="1">P2</strain>
    </source>
</reference>
<sequence>MALVHINPRLVASVLSPFPRFRLPSFPSPPFLPLHRPAMYSTHNRLSNDSDNFLFELDEQSKQSTVFDSNIFADWLIDDPAAHATSPVQSISIPFHPSIVPSSPSVASCSSLGSPLSTSLSTSPPNYNTLQQEFFDAPHYSGSTDDVSSYDNHFLTAYPHNYLQPPVWAANLWDNPTAGPMITGEQFPIQTVATTIDPSFVHSRESSPNDVFDSPPSPLFINPHNFSTSPTLTAAETITSPTIPATRPQPYPIGRRRAQADHSAFLSTSAPSAITPLSYHRPPRLSRSYTRRAQSVTSDESTGDRDATIRILPRRSHQSLDESHSAPGKSLNETPTRM</sequence>
<proteinExistence type="predicted"/>
<name>A0ACB6ZNH3_THEGA</name>
<organism evidence="1 2">
    <name type="scientific">Thelephora ganbajun</name>
    <name type="common">Ganba fungus</name>
    <dbReference type="NCBI Taxonomy" id="370292"/>
    <lineage>
        <taxon>Eukaryota</taxon>
        <taxon>Fungi</taxon>
        <taxon>Dikarya</taxon>
        <taxon>Basidiomycota</taxon>
        <taxon>Agaricomycotina</taxon>
        <taxon>Agaricomycetes</taxon>
        <taxon>Thelephorales</taxon>
        <taxon>Thelephoraceae</taxon>
        <taxon>Thelephora</taxon>
    </lineage>
</organism>